<keyword evidence="4" id="KW-0678">Repressor</keyword>
<evidence type="ECO:0000256" key="5">
    <source>
        <dbReference type="SAM" id="MobiDB-lite"/>
    </source>
</evidence>
<dbReference type="HAMAP" id="MF_00167">
    <property type="entry name" value="CsrA"/>
    <property type="match status" value="1"/>
</dbReference>
<name>A0A369T695_9PROT</name>
<sequence>MLYLTRKIGESVVINDDIEVTVVDIRGKSIKLGFTFPSDASVLRREIHERIQAENRAAAEGVEAIAEALGGKTPESNGYDGEPPSGGDPPGDGDSRGED</sequence>
<accession>A0A369T695</accession>
<dbReference type="AlphaFoldDB" id="A0A369T695"/>
<dbReference type="GO" id="GO:0005829">
    <property type="term" value="C:cytosol"/>
    <property type="evidence" value="ECO:0007669"/>
    <property type="project" value="TreeGrafter"/>
</dbReference>
<dbReference type="PANTHER" id="PTHR34984">
    <property type="entry name" value="CARBON STORAGE REGULATOR"/>
    <property type="match status" value="1"/>
</dbReference>
<dbReference type="NCBIfam" id="NF002469">
    <property type="entry name" value="PRK01712.1"/>
    <property type="match status" value="1"/>
</dbReference>
<dbReference type="SUPFAM" id="SSF117130">
    <property type="entry name" value="CsrA-like"/>
    <property type="match status" value="1"/>
</dbReference>
<keyword evidence="4" id="KW-1005">Bacterial flagellum biogenesis</keyword>
<reference evidence="6 7" key="1">
    <citation type="submission" date="2018-07" db="EMBL/GenBank/DDBJ databases">
        <title>Venubactetium sediminum gen. nov., sp. nov., isolated from a marine solar saltern.</title>
        <authorList>
            <person name="Wang S."/>
        </authorList>
    </citation>
    <scope>NUCLEOTIDE SEQUENCE [LARGE SCALE GENOMIC DNA]</scope>
    <source>
        <strain evidence="6 7">WD2A32</strain>
    </source>
</reference>
<feature type="region of interest" description="Disordered" evidence="5">
    <location>
        <begin position="64"/>
        <end position="99"/>
    </location>
</feature>
<evidence type="ECO:0000256" key="2">
    <source>
        <dbReference type="ARBA" id="ARBA00022845"/>
    </source>
</evidence>
<dbReference type="PANTHER" id="PTHR34984:SF1">
    <property type="entry name" value="CARBON STORAGE REGULATOR"/>
    <property type="match status" value="1"/>
</dbReference>
<comment type="function">
    <text evidence="4">A translational regulator that binds mRNA to regulate translation initiation and/or mRNA stability. Usually binds in the 5'-UTR at or near the Shine-Dalgarno sequence preventing ribosome-binding, thus repressing translation. Its main target seems to be the major flagellin gene, while its function is anatagonized by FliW.</text>
</comment>
<keyword evidence="1 4" id="KW-0963">Cytoplasm</keyword>
<dbReference type="GO" id="GO:0006109">
    <property type="term" value="P:regulation of carbohydrate metabolic process"/>
    <property type="evidence" value="ECO:0007669"/>
    <property type="project" value="InterPro"/>
</dbReference>
<proteinExistence type="inferred from homology"/>
<dbReference type="EMBL" id="QPMH01000019">
    <property type="protein sequence ID" value="RDD60840.1"/>
    <property type="molecule type" value="Genomic_DNA"/>
</dbReference>
<dbReference type="NCBIfam" id="TIGR00202">
    <property type="entry name" value="csrA"/>
    <property type="match status" value="1"/>
</dbReference>
<dbReference type="RefSeq" id="WP_114583236.1">
    <property type="nucleotide sequence ID" value="NZ_QPMH01000019.1"/>
</dbReference>
<evidence type="ECO:0000256" key="3">
    <source>
        <dbReference type="ARBA" id="ARBA00022884"/>
    </source>
</evidence>
<evidence type="ECO:0000256" key="4">
    <source>
        <dbReference type="HAMAP-Rule" id="MF_00167"/>
    </source>
</evidence>
<dbReference type="GO" id="GO:0044781">
    <property type="term" value="P:bacterial-type flagellum organization"/>
    <property type="evidence" value="ECO:0007669"/>
    <property type="project" value="UniProtKB-KW"/>
</dbReference>
<dbReference type="Pfam" id="PF02599">
    <property type="entry name" value="CsrA"/>
    <property type="match status" value="1"/>
</dbReference>
<keyword evidence="7" id="KW-1185">Reference proteome</keyword>
<comment type="similarity">
    <text evidence="4">Belongs to the CsrA/RsmA family.</text>
</comment>
<evidence type="ECO:0000313" key="6">
    <source>
        <dbReference type="EMBL" id="RDD60840.1"/>
    </source>
</evidence>
<dbReference type="InterPro" id="IPR003751">
    <property type="entry name" value="CsrA"/>
</dbReference>
<gene>
    <name evidence="4 6" type="primary">csrA</name>
    <name evidence="6" type="ORF">DRB17_16035</name>
</gene>
<evidence type="ECO:0000256" key="1">
    <source>
        <dbReference type="ARBA" id="ARBA00022490"/>
    </source>
</evidence>
<dbReference type="Gene3D" id="2.60.40.4380">
    <property type="entry name" value="Translational regulator CsrA"/>
    <property type="match status" value="1"/>
</dbReference>
<comment type="caution">
    <text evidence="6">The sequence shown here is derived from an EMBL/GenBank/DDBJ whole genome shotgun (WGS) entry which is preliminary data.</text>
</comment>
<dbReference type="GO" id="GO:0006402">
    <property type="term" value="P:mRNA catabolic process"/>
    <property type="evidence" value="ECO:0007669"/>
    <property type="project" value="InterPro"/>
</dbReference>
<organism evidence="6 7">
    <name type="scientific">Ferruginivarius sediminum</name>
    <dbReference type="NCBI Taxonomy" id="2661937"/>
    <lineage>
        <taxon>Bacteria</taxon>
        <taxon>Pseudomonadati</taxon>
        <taxon>Pseudomonadota</taxon>
        <taxon>Alphaproteobacteria</taxon>
        <taxon>Rhodospirillales</taxon>
        <taxon>Rhodospirillaceae</taxon>
        <taxon>Ferruginivarius</taxon>
    </lineage>
</organism>
<keyword evidence="2 4" id="KW-0810">Translation regulation</keyword>
<keyword evidence="3 4" id="KW-0694">RNA-binding</keyword>
<evidence type="ECO:0000313" key="7">
    <source>
        <dbReference type="Proteomes" id="UP000253941"/>
    </source>
</evidence>
<dbReference type="InterPro" id="IPR036107">
    <property type="entry name" value="CsrA_sf"/>
</dbReference>
<protein>
    <recommendedName>
        <fullName evidence="4">Translational regulator CsrA</fullName>
    </recommendedName>
</protein>
<dbReference type="GO" id="GO:1902208">
    <property type="term" value="P:regulation of bacterial-type flagellum assembly"/>
    <property type="evidence" value="ECO:0007669"/>
    <property type="project" value="UniProtKB-UniRule"/>
</dbReference>
<dbReference type="Proteomes" id="UP000253941">
    <property type="component" value="Unassembled WGS sequence"/>
</dbReference>
<dbReference type="GO" id="GO:0045947">
    <property type="term" value="P:negative regulation of translational initiation"/>
    <property type="evidence" value="ECO:0007669"/>
    <property type="project" value="UniProtKB-UniRule"/>
</dbReference>
<comment type="subcellular location">
    <subcellularLocation>
        <location evidence="4">Cytoplasm</location>
    </subcellularLocation>
</comment>
<dbReference type="GO" id="GO:0048027">
    <property type="term" value="F:mRNA 5'-UTR binding"/>
    <property type="evidence" value="ECO:0007669"/>
    <property type="project" value="UniProtKB-UniRule"/>
</dbReference>
<comment type="subunit">
    <text evidence="4">Homodimer; the beta-strands of each monomer intercalate to form a hydrophobic core, while the alpha-helices form wings that extend away from the core.</text>
</comment>